<protein>
    <recommendedName>
        <fullName evidence="3">Fibronectin type-III domain-containing protein</fullName>
    </recommendedName>
</protein>
<dbReference type="InterPro" id="IPR003961">
    <property type="entry name" value="FN3_dom"/>
</dbReference>
<dbReference type="InterPro" id="IPR013783">
    <property type="entry name" value="Ig-like_fold"/>
</dbReference>
<evidence type="ECO:0008006" key="3">
    <source>
        <dbReference type="Google" id="ProtNLM"/>
    </source>
</evidence>
<dbReference type="InterPro" id="IPR036116">
    <property type="entry name" value="FN3_sf"/>
</dbReference>
<dbReference type="EMBL" id="MBRJ01000008">
    <property type="protein sequence ID" value="OHX49937.1"/>
    <property type="molecule type" value="Genomic_DNA"/>
</dbReference>
<dbReference type="SUPFAM" id="SSF49265">
    <property type="entry name" value="Fibronectin type III"/>
    <property type="match status" value="1"/>
</dbReference>
<proteinExistence type="predicted"/>
<evidence type="ECO:0000313" key="1">
    <source>
        <dbReference type="EMBL" id="OHX49937.1"/>
    </source>
</evidence>
<dbReference type="Gene3D" id="2.60.40.10">
    <property type="entry name" value="Immunoglobulins"/>
    <property type="match status" value="1"/>
</dbReference>
<reference evidence="1 2" key="1">
    <citation type="submission" date="2016-07" db="EMBL/GenBank/DDBJ databases">
        <title>Bacillus oceanisediminis whole genome.</title>
        <authorList>
            <person name="Pal Y."/>
            <person name="Verma A."/>
            <person name="Mual P."/>
            <person name="Srinivasan K."/>
        </authorList>
    </citation>
    <scope>NUCLEOTIDE SEQUENCE [LARGE SCALE GENOMIC DNA]</scope>
    <source>
        <strain evidence="1 2">Bhandara28</strain>
    </source>
</reference>
<dbReference type="CDD" id="cd00063">
    <property type="entry name" value="FN3"/>
    <property type="match status" value="1"/>
</dbReference>
<accession>A0ABX3CX17</accession>
<evidence type="ECO:0000313" key="2">
    <source>
        <dbReference type="Proteomes" id="UP000180194"/>
    </source>
</evidence>
<dbReference type="Proteomes" id="UP000180194">
    <property type="component" value="Unassembled WGS sequence"/>
</dbReference>
<name>A0ABX3CX17_9BACI</name>
<sequence>MIKKKAKLLITLVLLLTLSLGMINTDIFADYQKFKIKDVEVTTSTDSISVTWGNLSDSYIITLDGQRYTKTNENSITINKLKPNHPYEVIVEAETKDQESILDKFVVQTLTTIKDSEEKQTEFDLENGQTTAIFSDTESKIIFENVPDDDLEYTVQRNNENIGKLNGKKNYIVERNLDSDTTYRYSVIGAVKLNKKEKEKAIKAIKQQKMNPSDFKLDEVEKEYELARTIKTLKSNQTNSAAAESWEDPSPGVEFIYTTFIPMGPFTFKPKGMESRTNYHTGLGDGRSFDPYVLSDDYRTRTRARVSFPPSGGSKVRFTKLAHRSIGLNKNTGKWEVSGPVDTSRIYLASKTEGSTMASFTLNHEAGSPFAKFQFGGKMWDGPEIDYRYRADVYKNGYFKVVGYHDRAPSHELSFTPIPGETHTVGQFYSTLQPLFQFGMGNNPNGLMNLVGPPLYPQKSISEQGYWK</sequence>
<organism evidence="1 2">
    <name type="scientific">Cytobacillus oceanisediminis</name>
    <dbReference type="NCBI Taxonomy" id="665099"/>
    <lineage>
        <taxon>Bacteria</taxon>
        <taxon>Bacillati</taxon>
        <taxon>Bacillota</taxon>
        <taxon>Bacilli</taxon>
        <taxon>Bacillales</taxon>
        <taxon>Bacillaceae</taxon>
        <taxon>Cytobacillus</taxon>
    </lineage>
</organism>
<dbReference type="RefSeq" id="WP_071156254.1">
    <property type="nucleotide sequence ID" value="NZ_MBRJ01000008.1"/>
</dbReference>
<comment type="caution">
    <text evidence="1">The sequence shown here is derived from an EMBL/GenBank/DDBJ whole genome shotgun (WGS) entry which is preliminary data.</text>
</comment>
<keyword evidence="2" id="KW-1185">Reference proteome</keyword>
<gene>
    <name evidence="1" type="ORF">BBV17_10600</name>
</gene>